<dbReference type="Gene3D" id="3.40.50.1980">
    <property type="entry name" value="Nitrogenase molybdenum iron protein domain"/>
    <property type="match status" value="2"/>
</dbReference>
<evidence type="ECO:0000256" key="4">
    <source>
        <dbReference type="ARBA" id="ARBA00022605"/>
    </source>
</evidence>
<dbReference type="HAMAP" id="MF_01024">
    <property type="entry name" value="HisD"/>
    <property type="match status" value="1"/>
</dbReference>
<feature type="binding site" evidence="11 14">
    <location>
        <position position="183"/>
    </location>
    <ligand>
        <name>NAD(+)</name>
        <dbReference type="ChEBI" id="CHEBI:57540"/>
    </ligand>
</feature>
<feature type="active site" description="Proton acceptor" evidence="11 13">
    <location>
        <position position="319"/>
    </location>
</feature>
<dbReference type="InterPro" id="IPR012131">
    <property type="entry name" value="Hstdl_DH"/>
</dbReference>
<dbReference type="RefSeq" id="WP_013008661.1">
    <property type="nucleotide sequence ID" value="NC_013939.1"/>
</dbReference>
<evidence type="ECO:0000256" key="17">
    <source>
        <dbReference type="RuleBase" id="RU004175"/>
    </source>
</evidence>
<feature type="active site" description="Proton acceptor" evidence="11 13">
    <location>
        <position position="320"/>
    </location>
</feature>
<feature type="binding site" evidence="11 14">
    <location>
        <position position="206"/>
    </location>
    <ligand>
        <name>NAD(+)</name>
        <dbReference type="ChEBI" id="CHEBI:57540"/>
    </ligand>
</feature>
<evidence type="ECO:0000256" key="14">
    <source>
        <dbReference type="PIRSR" id="PIRSR000099-2"/>
    </source>
</evidence>
<dbReference type="GO" id="GO:0008270">
    <property type="term" value="F:zinc ion binding"/>
    <property type="evidence" value="ECO:0007669"/>
    <property type="project" value="UniProtKB-UniRule"/>
</dbReference>
<evidence type="ECO:0000313" key="18">
    <source>
        <dbReference type="EMBL" id="BAI81416.1"/>
    </source>
</evidence>
<evidence type="ECO:0000256" key="7">
    <source>
        <dbReference type="ARBA" id="ARBA00023002"/>
    </source>
</evidence>
<dbReference type="PANTHER" id="PTHR21256:SF2">
    <property type="entry name" value="HISTIDINE BIOSYNTHESIS TRIFUNCTIONAL PROTEIN"/>
    <property type="match status" value="1"/>
</dbReference>
<dbReference type="SUPFAM" id="SSF53720">
    <property type="entry name" value="ALDH-like"/>
    <property type="match status" value="1"/>
</dbReference>
<evidence type="ECO:0000256" key="11">
    <source>
        <dbReference type="HAMAP-Rule" id="MF_01024"/>
    </source>
</evidence>
<dbReference type="InterPro" id="IPR016161">
    <property type="entry name" value="Ald_DH/histidinol_DH"/>
</dbReference>
<keyword evidence="6 11" id="KW-0862">Zinc</keyword>
<gene>
    <name evidence="11 18" type="primary">hisD</name>
    <name evidence="18" type="ordered locus">DEFDS_1965</name>
</gene>
<feature type="binding site" evidence="11 15">
    <location>
        <position position="254"/>
    </location>
    <ligand>
        <name>substrate</name>
    </ligand>
</feature>
<dbReference type="PIRSF" id="PIRSF000099">
    <property type="entry name" value="Histidinol_dh"/>
    <property type="match status" value="1"/>
</dbReference>
<feature type="binding site" evidence="11 16">
    <location>
        <position position="412"/>
    </location>
    <ligand>
        <name>Zn(2+)</name>
        <dbReference type="ChEBI" id="CHEBI:29105"/>
    </ligand>
</feature>
<protein>
    <recommendedName>
        <fullName evidence="3 11">Histidinol dehydrogenase</fullName>
        <shortName evidence="11">HDH</shortName>
        <ecNumber evidence="3 11">1.1.1.23</ecNumber>
    </recommendedName>
</protein>
<dbReference type="FunFam" id="1.20.5.1300:FF:000002">
    <property type="entry name" value="Histidinol dehydrogenase, chloroplastic"/>
    <property type="match status" value="1"/>
</dbReference>
<evidence type="ECO:0000256" key="3">
    <source>
        <dbReference type="ARBA" id="ARBA00012965"/>
    </source>
</evidence>
<evidence type="ECO:0000256" key="10">
    <source>
        <dbReference type="ARBA" id="ARBA00049489"/>
    </source>
</evidence>
<evidence type="ECO:0000256" key="13">
    <source>
        <dbReference type="PIRSR" id="PIRSR000099-1"/>
    </source>
</evidence>
<dbReference type="PROSITE" id="PS00611">
    <property type="entry name" value="HISOL_DEHYDROGENASE"/>
    <property type="match status" value="1"/>
</dbReference>
<feature type="binding site" evidence="11 15">
    <location>
        <position position="229"/>
    </location>
    <ligand>
        <name>substrate</name>
    </ligand>
</feature>
<feature type="binding site" evidence="11 16">
    <location>
        <position position="353"/>
    </location>
    <ligand>
        <name>Zn(2+)</name>
        <dbReference type="ChEBI" id="CHEBI:29105"/>
    </ligand>
</feature>
<feature type="binding site" evidence="11 15">
    <location>
        <position position="407"/>
    </location>
    <ligand>
        <name>substrate</name>
    </ligand>
</feature>
<keyword evidence="9 11" id="KW-0368">Histidine biosynthesis</keyword>
<keyword evidence="5 11" id="KW-0479">Metal-binding</keyword>
<dbReference type="CDD" id="cd06572">
    <property type="entry name" value="Histidinol_dh"/>
    <property type="match status" value="1"/>
</dbReference>
<dbReference type="UniPathway" id="UPA00031">
    <property type="reaction ID" value="UER00014"/>
</dbReference>
<feature type="binding site" evidence="11 15">
    <location>
        <position position="412"/>
    </location>
    <ligand>
        <name>substrate</name>
    </ligand>
</feature>
<proteinExistence type="inferred from homology"/>
<dbReference type="AlphaFoldDB" id="D3P9M6"/>
<dbReference type="InterPro" id="IPR022695">
    <property type="entry name" value="Histidinol_DH_monofunct"/>
</dbReference>
<evidence type="ECO:0000313" key="19">
    <source>
        <dbReference type="Proteomes" id="UP000001520"/>
    </source>
</evidence>
<dbReference type="Proteomes" id="UP000001520">
    <property type="component" value="Chromosome"/>
</dbReference>
<feature type="binding site" evidence="11 15">
    <location>
        <position position="251"/>
    </location>
    <ligand>
        <name>substrate</name>
    </ligand>
</feature>
<feature type="binding site" evidence="11 16">
    <location>
        <position position="251"/>
    </location>
    <ligand>
        <name>Zn(2+)</name>
        <dbReference type="ChEBI" id="CHEBI:29105"/>
    </ligand>
</feature>
<dbReference type="HOGENOM" id="CLU_006732_3_3_0"/>
<comment type="cofactor">
    <cofactor evidence="11 16">
        <name>Zn(2+)</name>
        <dbReference type="ChEBI" id="CHEBI:29105"/>
    </cofactor>
    <text evidence="11 16">Binds 1 zinc ion per subunit.</text>
</comment>
<comment type="pathway">
    <text evidence="1 11">Amino-acid biosynthesis; L-histidine biosynthesis; L-histidine from 5-phospho-alpha-D-ribose 1-diphosphate: step 9/9.</text>
</comment>
<dbReference type="Gene3D" id="1.20.5.1300">
    <property type="match status" value="1"/>
</dbReference>
<evidence type="ECO:0000256" key="15">
    <source>
        <dbReference type="PIRSR" id="PIRSR000099-3"/>
    </source>
</evidence>
<dbReference type="STRING" id="639282.DEFDS_1965"/>
<evidence type="ECO:0000256" key="12">
    <source>
        <dbReference type="PIRNR" id="PIRNR000099"/>
    </source>
</evidence>
<evidence type="ECO:0000256" key="6">
    <source>
        <dbReference type="ARBA" id="ARBA00022833"/>
    </source>
</evidence>
<comment type="catalytic activity">
    <reaction evidence="10 11">
        <text>L-histidinol + 2 NAD(+) + H2O = L-histidine + 2 NADH + 3 H(+)</text>
        <dbReference type="Rhea" id="RHEA:20641"/>
        <dbReference type="ChEBI" id="CHEBI:15377"/>
        <dbReference type="ChEBI" id="CHEBI:15378"/>
        <dbReference type="ChEBI" id="CHEBI:57540"/>
        <dbReference type="ChEBI" id="CHEBI:57595"/>
        <dbReference type="ChEBI" id="CHEBI:57699"/>
        <dbReference type="ChEBI" id="CHEBI:57945"/>
        <dbReference type="EC" id="1.1.1.23"/>
    </reaction>
</comment>
<dbReference type="KEGG" id="ddf:DEFDS_1965"/>
<dbReference type="GO" id="GO:0004399">
    <property type="term" value="F:histidinol dehydrogenase activity"/>
    <property type="evidence" value="ECO:0007669"/>
    <property type="project" value="UniProtKB-UniRule"/>
</dbReference>
<dbReference type="eggNOG" id="COG0141">
    <property type="taxonomic scope" value="Bacteria"/>
</dbReference>
<dbReference type="EC" id="1.1.1.23" evidence="3 11"/>
<evidence type="ECO:0000256" key="5">
    <source>
        <dbReference type="ARBA" id="ARBA00022723"/>
    </source>
</evidence>
<dbReference type="GO" id="GO:0051287">
    <property type="term" value="F:NAD binding"/>
    <property type="evidence" value="ECO:0007669"/>
    <property type="project" value="InterPro"/>
</dbReference>
<dbReference type="PANTHER" id="PTHR21256">
    <property type="entry name" value="HISTIDINOL DEHYDROGENASE HDH"/>
    <property type="match status" value="1"/>
</dbReference>
<evidence type="ECO:0000256" key="8">
    <source>
        <dbReference type="ARBA" id="ARBA00023027"/>
    </source>
</evidence>
<evidence type="ECO:0000256" key="2">
    <source>
        <dbReference type="ARBA" id="ARBA00010178"/>
    </source>
</evidence>
<dbReference type="FunFam" id="3.40.50.1980:FF:000026">
    <property type="entry name" value="Histidinol dehydrogenase"/>
    <property type="match status" value="1"/>
</dbReference>
<accession>D3P9M6</accession>
<evidence type="ECO:0000256" key="16">
    <source>
        <dbReference type="PIRSR" id="PIRSR000099-4"/>
    </source>
</evidence>
<name>D3P9M6_DEFDS</name>
<comment type="similarity">
    <text evidence="2 11 12 17">Belongs to the histidinol dehydrogenase family.</text>
</comment>
<evidence type="ECO:0000256" key="9">
    <source>
        <dbReference type="ARBA" id="ARBA00023102"/>
    </source>
</evidence>
<sequence length="426" mass="46885">MIFFPDSEKIKDIINRGEVLEADYLDTVQDILNDVKLNGDKALIKYTSQFDKYNLEEKFYFDREELKVFFDEIPEDLKTAFVNAKGNIELFHSNQKEKTFLVESKGAILGQKVTPIDSVSVYVPGGKASYPSTVLMNVIPAKVAGVNRVVMTTPASNGEINRLVLGVAYLAGVDRVYLIGGAQAIAAVAFGTESVEKVDKIVGPGNIYVALAKKLVFGLVDIDMIAGPSEILIIADESANPKYVAADMLSQAEHDELASAITITWDKELAIEIEKELDFQLKKLNRADIARKSLDKFGGILLVDNLDEAIEFANSIAPEHLELAVKNPFELLYKIKHAGAIFMGHFTPEAIGDYFAGPNHTLPTGGTARFYSPLGVYDFVKKSSIINCSKEYLDKYGKLIVKMAESEGLEAHANSIKVRLEGRDGF</sequence>
<dbReference type="Pfam" id="PF00815">
    <property type="entry name" value="Histidinol_dh"/>
    <property type="match status" value="1"/>
</dbReference>
<feature type="binding site" evidence="11 14">
    <location>
        <position position="122"/>
    </location>
    <ligand>
        <name>NAD(+)</name>
        <dbReference type="ChEBI" id="CHEBI:57540"/>
    </ligand>
</feature>
<keyword evidence="4 11" id="KW-0028">Amino-acid biosynthesis</keyword>
<keyword evidence="8 11" id="KW-0520">NAD</keyword>
<evidence type="ECO:0000256" key="1">
    <source>
        <dbReference type="ARBA" id="ARBA00004940"/>
    </source>
</evidence>
<dbReference type="GO" id="GO:0005829">
    <property type="term" value="C:cytosol"/>
    <property type="evidence" value="ECO:0007669"/>
    <property type="project" value="TreeGrafter"/>
</dbReference>
<dbReference type="OrthoDB" id="9805269at2"/>
<dbReference type="PRINTS" id="PR00083">
    <property type="entry name" value="HOLDHDRGNASE"/>
</dbReference>
<dbReference type="GO" id="GO:0000105">
    <property type="term" value="P:L-histidine biosynthetic process"/>
    <property type="evidence" value="ECO:0007669"/>
    <property type="project" value="UniProtKB-UniRule"/>
</dbReference>
<feature type="binding site" evidence="11 15">
    <location>
        <position position="353"/>
    </location>
    <ligand>
        <name>substrate</name>
    </ligand>
</feature>
<dbReference type="EMBL" id="AP011529">
    <property type="protein sequence ID" value="BAI81416.1"/>
    <property type="molecule type" value="Genomic_DNA"/>
</dbReference>
<dbReference type="InterPro" id="IPR001692">
    <property type="entry name" value="Histidinol_DH_CS"/>
</dbReference>
<comment type="function">
    <text evidence="11">Catalyzes the sequential NAD-dependent oxidations of L-histidinol to L-histidinaldehyde and then to L-histidine.</text>
</comment>
<dbReference type="FunFam" id="3.40.50.1980:FF:000001">
    <property type="entry name" value="Histidinol dehydrogenase"/>
    <property type="match status" value="1"/>
</dbReference>
<dbReference type="NCBIfam" id="TIGR00069">
    <property type="entry name" value="hisD"/>
    <property type="match status" value="1"/>
</dbReference>
<organism evidence="18 19">
    <name type="scientific">Deferribacter desulfuricans (strain DSM 14783 / JCM 11476 / NBRC 101012 / SSM1)</name>
    <dbReference type="NCBI Taxonomy" id="639282"/>
    <lineage>
        <taxon>Bacteria</taxon>
        <taxon>Pseudomonadati</taxon>
        <taxon>Deferribacterota</taxon>
        <taxon>Deferribacteres</taxon>
        <taxon>Deferribacterales</taxon>
        <taxon>Deferribacteraceae</taxon>
        <taxon>Deferribacter</taxon>
    </lineage>
</organism>
<feature type="binding site" evidence="11 15">
    <location>
        <position position="320"/>
    </location>
    <ligand>
        <name>substrate</name>
    </ligand>
</feature>
<reference evidence="18 19" key="1">
    <citation type="journal article" date="2010" name="DNA Res.">
        <title>Bacterial lifestyle in a deep-sea hydrothermal vent chimney revealed by the genome sequence of the thermophilic bacterium Deferribacter desulfuricans SSM1.</title>
        <authorList>
            <person name="Takaki Y."/>
            <person name="Shimamura S."/>
            <person name="Nakagawa S."/>
            <person name="Fukuhara Y."/>
            <person name="Horikawa H."/>
            <person name="Ankai A."/>
            <person name="Harada T."/>
            <person name="Hosoyama A."/>
            <person name="Oguchi A."/>
            <person name="Fukui S."/>
            <person name="Fujita N."/>
            <person name="Takami H."/>
            <person name="Takai K."/>
        </authorList>
    </citation>
    <scope>NUCLEOTIDE SEQUENCE [LARGE SCALE GENOMIC DNA]</scope>
    <source>
        <strain evidence="19">DSM 14783 / JCM 11476 / NBRC 101012 / SSM1</strain>
    </source>
</reference>
<keyword evidence="19" id="KW-1185">Reference proteome</keyword>
<keyword evidence="7 11" id="KW-0560">Oxidoreductase</keyword>
<feature type="binding site" evidence="11 16">
    <location>
        <position position="254"/>
    </location>
    <ligand>
        <name>Zn(2+)</name>
        <dbReference type="ChEBI" id="CHEBI:29105"/>
    </ligand>
</feature>